<feature type="transmembrane region" description="Helical" evidence="1">
    <location>
        <begin position="216"/>
        <end position="236"/>
    </location>
</feature>
<dbReference type="PANTHER" id="PTHR40465:SF1">
    <property type="entry name" value="DUF6534 DOMAIN-CONTAINING PROTEIN"/>
    <property type="match status" value="1"/>
</dbReference>
<evidence type="ECO:0000313" key="3">
    <source>
        <dbReference type="EMBL" id="TFL00178.1"/>
    </source>
</evidence>
<keyword evidence="1" id="KW-0472">Membrane</keyword>
<feature type="transmembrane region" description="Helical" evidence="1">
    <location>
        <begin position="99"/>
        <end position="119"/>
    </location>
</feature>
<evidence type="ECO:0000259" key="2">
    <source>
        <dbReference type="Pfam" id="PF20152"/>
    </source>
</evidence>
<dbReference type="InterPro" id="IPR045339">
    <property type="entry name" value="DUF6534"/>
</dbReference>
<dbReference type="STRING" id="1884261.A0A5C3QG06"/>
<dbReference type="Proteomes" id="UP000305067">
    <property type="component" value="Unassembled WGS sequence"/>
</dbReference>
<feature type="domain" description="DUF6534" evidence="2">
    <location>
        <begin position="180"/>
        <end position="266"/>
    </location>
</feature>
<protein>
    <recommendedName>
        <fullName evidence="2">DUF6534 domain-containing protein</fullName>
    </recommendedName>
</protein>
<accession>A0A5C3QG06</accession>
<keyword evidence="1" id="KW-1133">Transmembrane helix</keyword>
<evidence type="ECO:0000313" key="4">
    <source>
        <dbReference type="Proteomes" id="UP000305067"/>
    </source>
</evidence>
<feature type="transmembrane region" description="Helical" evidence="1">
    <location>
        <begin position="242"/>
        <end position="263"/>
    </location>
</feature>
<feature type="transmembrane region" description="Helical" evidence="1">
    <location>
        <begin position="55"/>
        <end position="79"/>
    </location>
</feature>
<keyword evidence="4" id="KW-1185">Reference proteome</keyword>
<evidence type="ECO:0000256" key="1">
    <source>
        <dbReference type="SAM" id="Phobius"/>
    </source>
</evidence>
<proteinExistence type="predicted"/>
<dbReference type="EMBL" id="ML178830">
    <property type="protein sequence ID" value="TFL00178.1"/>
    <property type="molecule type" value="Genomic_DNA"/>
</dbReference>
<feature type="transmembrane region" description="Helical" evidence="1">
    <location>
        <begin position="126"/>
        <end position="150"/>
    </location>
</feature>
<feature type="transmembrane region" description="Helical" evidence="1">
    <location>
        <begin position="20"/>
        <end position="43"/>
    </location>
</feature>
<dbReference type="AlphaFoldDB" id="A0A5C3QG06"/>
<dbReference type="Pfam" id="PF20152">
    <property type="entry name" value="DUF6534"/>
    <property type="match status" value="1"/>
</dbReference>
<sequence length="395" mass="44306">MGLEENYPEIPGNITDLTTSPLIGALLNWSLFGVLSVQVYIYHLNFSDDRRISKVLVYGVYFIKLVQTVMSAVDVYHWFGSGYGNMDALNDTFTTPFNTPLLCGLVAVIVQFFFAYRIWTIQQRKGCITVVVAGIIITALVQLTGAWTTAVKAFQLGRYDHFHDNKIFTISFYLWLLGDTTSDLLIAGAMLWILYSNRRNDVHFGTSKMLAKLVKLIVETNTLTASMALMSFILYLCLPNTRLFILTSAVMGKLYANTLLVTFNNRISLRKIHSDMNPDSRSDAPGFPSGLPTRTAPFQGSSCINRMGVSSTGHPFDHADQKSSNLFNLDLRTDVFGLREDQRETPRRKHDVEDIQIEVLKRVEVSKDDGSLRGSSEGRSEQALVCHRCGESRAL</sequence>
<gene>
    <name evidence="3" type="ORF">BDV98DRAFT_121569</name>
</gene>
<name>A0A5C3QG06_9AGAR</name>
<dbReference type="PANTHER" id="PTHR40465">
    <property type="entry name" value="CHROMOSOME 1, WHOLE GENOME SHOTGUN SEQUENCE"/>
    <property type="match status" value="1"/>
</dbReference>
<reference evidence="3 4" key="1">
    <citation type="journal article" date="2019" name="Nat. Ecol. Evol.">
        <title>Megaphylogeny resolves global patterns of mushroom evolution.</title>
        <authorList>
            <person name="Varga T."/>
            <person name="Krizsan K."/>
            <person name="Foldi C."/>
            <person name="Dima B."/>
            <person name="Sanchez-Garcia M."/>
            <person name="Sanchez-Ramirez S."/>
            <person name="Szollosi G.J."/>
            <person name="Szarkandi J.G."/>
            <person name="Papp V."/>
            <person name="Albert L."/>
            <person name="Andreopoulos W."/>
            <person name="Angelini C."/>
            <person name="Antonin V."/>
            <person name="Barry K.W."/>
            <person name="Bougher N.L."/>
            <person name="Buchanan P."/>
            <person name="Buyck B."/>
            <person name="Bense V."/>
            <person name="Catcheside P."/>
            <person name="Chovatia M."/>
            <person name="Cooper J."/>
            <person name="Damon W."/>
            <person name="Desjardin D."/>
            <person name="Finy P."/>
            <person name="Geml J."/>
            <person name="Haridas S."/>
            <person name="Hughes K."/>
            <person name="Justo A."/>
            <person name="Karasinski D."/>
            <person name="Kautmanova I."/>
            <person name="Kiss B."/>
            <person name="Kocsube S."/>
            <person name="Kotiranta H."/>
            <person name="LaButti K.M."/>
            <person name="Lechner B.E."/>
            <person name="Liimatainen K."/>
            <person name="Lipzen A."/>
            <person name="Lukacs Z."/>
            <person name="Mihaltcheva S."/>
            <person name="Morgado L.N."/>
            <person name="Niskanen T."/>
            <person name="Noordeloos M.E."/>
            <person name="Ohm R.A."/>
            <person name="Ortiz-Santana B."/>
            <person name="Ovrebo C."/>
            <person name="Racz N."/>
            <person name="Riley R."/>
            <person name="Savchenko A."/>
            <person name="Shiryaev A."/>
            <person name="Soop K."/>
            <person name="Spirin V."/>
            <person name="Szebenyi C."/>
            <person name="Tomsovsky M."/>
            <person name="Tulloss R.E."/>
            <person name="Uehling J."/>
            <person name="Grigoriev I.V."/>
            <person name="Vagvolgyi C."/>
            <person name="Papp T."/>
            <person name="Martin F.M."/>
            <person name="Miettinen O."/>
            <person name="Hibbett D.S."/>
            <person name="Nagy L.G."/>
        </authorList>
    </citation>
    <scope>NUCLEOTIDE SEQUENCE [LARGE SCALE GENOMIC DNA]</scope>
    <source>
        <strain evidence="3 4">CBS 309.79</strain>
    </source>
</reference>
<dbReference type="OrthoDB" id="2953893at2759"/>
<organism evidence="3 4">
    <name type="scientific">Pterulicium gracile</name>
    <dbReference type="NCBI Taxonomy" id="1884261"/>
    <lineage>
        <taxon>Eukaryota</taxon>
        <taxon>Fungi</taxon>
        <taxon>Dikarya</taxon>
        <taxon>Basidiomycota</taxon>
        <taxon>Agaricomycotina</taxon>
        <taxon>Agaricomycetes</taxon>
        <taxon>Agaricomycetidae</taxon>
        <taxon>Agaricales</taxon>
        <taxon>Pleurotineae</taxon>
        <taxon>Pterulaceae</taxon>
        <taxon>Pterulicium</taxon>
    </lineage>
</organism>
<feature type="transmembrane region" description="Helical" evidence="1">
    <location>
        <begin position="170"/>
        <end position="195"/>
    </location>
</feature>
<keyword evidence="1" id="KW-0812">Transmembrane</keyword>